<dbReference type="InterPro" id="IPR000683">
    <property type="entry name" value="Gfo/Idh/MocA-like_OxRdtase_N"/>
</dbReference>
<organism evidence="3 4">
    <name type="scientific">Actinocatenispora rupis</name>
    <dbReference type="NCBI Taxonomy" id="519421"/>
    <lineage>
        <taxon>Bacteria</taxon>
        <taxon>Bacillati</taxon>
        <taxon>Actinomycetota</taxon>
        <taxon>Actinomycetes</taxon>
        <taxon>Micromonosporales</taxon>
        <taxon>Micromonosporaceae</taxon>
        <taxon>Actinocatenispora</taxon>
    </lineage>
</organism>
<dbReference type="SUPFAM" id="SSF55347">
    <property type="entry name" value="Glyceraldehyde-3-phosphate dehydrogenase-like, C-terminal domain"/>
    <property type="match status" value="1"/>
</dbReference>
<feature type="domain" description="Gfo/Idh/MocA-like oxidoreductase N-terminal" evidence="1">
    <location>
        <begin position="5"/>
        <end position="121"/>
    </location>
</feature>
<dbReference type="InterPro" id="IPR051450">
    <property type="entry name" value="Gfo/Idh/MocA_Oxidoreductases"/>
</dbReference>
<dbReference type="PANTHER" id="PTHR43377:SF1">
    <property type="entry name" value="BILIVERDIN REDUCTASE A"/>
    <property type="match status" value="1"/>
</dbReference>
<dbReference type="PANTHER" id="PTHR43377">
    <property type="entry name" value="BILIVERDIN REDUCTASE A"/>
    <property type="match status" value="1"/>
</dbReference>
<dbReference type="InterPro" id="IPR036291">
    <property type="entry name" value="NAD(P)-bd_dom_sf"/>
</dbReference>
<feature type="domain" description="GFO/IDH/MocA-like oxidoreductase" evidence="2">
    <location>
        <begin position="133"/>
        <end position="254"/>
    </location>
</feature>
<dbReference type="SUPFAM" id="SSF51735">
    <property type="entry name" value="NAD(P)-binding Rossmann-fold domains"/>
    <property type="match status" value="1"/>
</dbReference>
<proteinExistence type="predicted"/>
<dbReference type="Proteomes" id="UP000612808">
    <property type="component" value="Unassembled WGS sequence"/>
</dbReference>
<accession>A0A8J3J3W8</accession>
<comment type="caution">
    <text evidence="3">The sequence shown here is derived from an EMBL/GenBank/DDBJ whole genome shotgun (WGS) entry which is preliminary data.</text>
</comment>
<dbReference type="InterPro" id="IPR055170">
    <property type="entry name" value="GFO_IDH_MocA-like_dom"/>
</dbReference>
<gene>
    <name evidence="3" type="ORF">Aru02nite_62150</name>
</gene>
<dbReference type="Gene3D" id="3.30.360.10">
    <property type="entry name" value="Dihydrodipicolinate Reductase, domain 2"/>
    <property type="match status" value="1"/>
</dbReference>
<dbReference type="Pfam" id="PF01408">
    <property type="entry name" value="GFO_IDH_MocA"/>
    <property type="match status" value="1"/>
</dbReference>
<dbReference type="RefSeq" id="WP_203663586.1">
    <property type="nucleotide sequence ID" value="NZ_BAAAZM010000021.1"/>
</dbReference>
<sequence length="340" mass="37755">MPEKLKVGVVGLGIWGQNHPMVYDDYERAELAVVCDLDAEKAKSVAAKYGCEWTTDVRELAASDVSTFSVATPDHAHSAPTRTLLEAGKNVLVEKPLTTDLAQAKELTELAESSSGLSMVDFHLRWDPQWGLIKETVDAGGIGAPVMGYIRLSDAIEVAENWLGWAGKSGPHWFLYPHTMDMMCWVLGQRPKSVYARGHKGVLAAKGVDTWDCIQTMVEFETANVTFETSWIVPDANPSVLDCHMSLYGEAGKIDYDQDYSGISFVTDKYTYPWVPLGRKNRWGKLDHYMYQPMRYFVDCVLDGVTPEGTFRDGLENVAMIEAALRSLETGAPVAMDDLR</sequence>
<evidence type="ECO:0000313" key="4">
    <source>
        <dbReference type="Proteomes" id="UP000612808"/>
    </source>
</evidence>
<reference evidence="3" key="1">
    <citation type="submission" date="2021-01" db="EMBL/GenBank/DDBJ databases">
        <title>Whole genome shotgun sequence of Actinocatenispora rupis NBRC 107355.</title>
        <authorList>
            <person name="Komaki H."/>
            <person name="Tamura T."/>
        </authorList>
    </citation>
    <scope>NUCLEOTIDE SEQUENCE</scope>
    <source>
        <strain evidence="3">NBRC 107355</strain>
    </source>
</reference>
<dbReference type="AlphaFoldDB" id="A0A8J3J3W8"/>
<protein>
    <submittedName>
        <fullName evidence="3">Inositol 2-dehydrogenase</fullName>
    </submittedName>
</protein>
<evidence type="ECO:0000259" key="2">
    <source>
        <dbReference type="Pfam" id="PF22725"/>
    </source>
</evidence>
<dbReference type="Gene3D" id="3.40.50.720">
    <property type="entry name" value="NAD(P)-binding Rossmann-like Domain"/>
    <property type="match status" value="1"/>
</dbReference>
<dbReference type="GO" id="GO:0000166">
    <property type="term" value="F:nucleotide binding"/>
    <property type="evidence" value="ECO:0007669"/>
    <property type="project" value="InterPro"/>
</dbReference>
<evidence type="ECO:0000313" key="3">
    <source>
        <dbReference type="EMBL" id="GID15326.1"/>
    </source>
</evidence>
<evidence type="ECO:0000259" key="1">
    <source>
        <dbReference type="Pfam" id="PF01408"/>
    </source>
</evidence>
<keyword evidence="4" id="KW-1185">Reference proteome</keyword>
<dbReference type="EMBL" id="BOMB01000041">
    <property type="protein sequence ID" value="GID15326.1"/>
    <property type="molecule type" value="Genomic_DNA"/>
</dbReference>
<dbReference type="Pfam" id="PF22725">
    <property type="entry name" value="GFO_IDH_MocA_C3"/>
    <property type="match status" value="1"/>
</dbReference>
<name>A0A8J3J3W8_9ACTN</name>